<evidence type="ECO:0000313" key="2">
    <source>
        <dbReference type="EMBL" id="MER7178560.1"/>
    </source>
</evidence>
<protein>
    <submittedName>
        <fullName evidence="2">Uncharacterized protein</fullName>
    </submittedName>
</protein>
<sequence length="196" mass="20737">MPVTTAASEPSTERVPGRVWTIRLTGHADRTATVTCSTAACRMPPRSKDLAGLRAFAAQHAAAHARVATVHANAWCHCGSSQCAAHPDTATHCAGGVALVLQHDPLVGRVWTLEEVCEACAPLIPNARVLARAVRPARANQRRDGQVPAPQVPGPVRSAVPGGFSSPTAQPAEGQARQPRRPRRTSRPAQRRGQGR</sequence>
<organism evidence="2 3">
    <name type="scientific">Streptomyces hyaluromycini</name>
    <dbReference type="NCBI Taxonomy" id="1377993"/>
    <lineage>
        <taxon>Bacteria</taxon>
        <taxon>Bacillati</taxon>
        <taxon>Actinomycetota</taxon>
        <taxon>Actinomycetes</taxon>
        <taxon>Kitasatosporales</taxon>
        <taxon>Streptomycetaceae</taxon>
        <taxon>Streptomyces</taxon>
    </lineage>
</organism>
<comment type="caution">
    <text evidence="2">The sequence shown here is derived from an EMBL/GenBank/DDBJ whole genome shotgun (WGS) entry which is preliminary data.</text>
</comment>
<feature type="compositionally biased region" description="Basic residues" evidence="1">
    <location>
        <begin position="178"/>
        <end position="196"/>
    </location>
</feature>
<dbReference type="Proteomes" id="UP001474181">
    <property type="component" value="Unassembled WGS sequence"/>
</dbReference>
<dbReference type="RefSeq" id="WP_350777025.1">
    <property type="nucleotide sequence ID" value="NZ_JBEPEK010000014.1"/>
</dbReference>
<name>A0ABV1WPZ5_9ACTN</name>
<keyword evidence="3" id="KW-1185">Reference proteome</keyword>
<evidence type="ECO:0000313" key="3">
    <source>
        <dbReference type="Proteomes" id="UP001474181"/>
    </source>
</evidence>
<accession>A0ABV1WPZ5</accession>
<gene>
    <name evidence="2" type="ORF">ABT404_03560</name>
</gene>
<proteinExistence type="predicted"/>
<feature type="region of interest" description="Disordered" evidence="1">
    <location>
        <begin position="137"/>
        <end position="196"/>
    </location>
</feature>
<evidence type="ECO:0000256" key="1">
    <source>
        <dbReference type="SAM" id="MobiDB-lite"/>
    </source>
</evidence>
<dbReference type="EMBL" id="JBEPEK010000014">
    <property type="protein sequence ID" value="MER7178560.1"/>
    <property type="molecule type" value="Genomic_DNA"/>
</dbReference>
<reference evidence="2 3" key="1">
    <citation type="submission" date="2024-06" db="EMBL/GenBank/DDBJ databases">
        <title>The Natural Products Discovery Center: Release of the First 8490 Sequenced Strains for Exploring Actinobacteria Biosynthetic Diversity.</title>
        <authorList>
            <person name="Kalkreuter E."/>
            <person name="Kautsar S.A."/>
            <person name="Yang D."/>
            <person name="Bader C.D."/>
            <person name="Teijaro C.N."/>
            <person name="Fluegel L."/>
            <person name="Davis C.M."/>
            <person name="Simpson J.R."/>
            <person name="Lauterbach L."/>
            <person name="Steele A.D."/>
            <person name="Gui C."/>
            <person name="Meng S."/>
            <person name="Li G."/>
            <person name="Viehrig K."/>
            <person name="Ye F."/>
            <person name="Su P."/>
            <person name="Kiefer A.F."/>
            <person name="Nichols A."/>
            <person name="Cepeda A.J."/>
            <person name="Yan W."/>
            <person name="Fan B."/>
            <person name="Jiang Y."/>
            <person name="Adhikari A."/>
            <person name="Zheng C.-J."/>
            <person name="Schuster L."/>
            <person name="Cowan T.M."/>
            <person name="Smanski M.J."/>
            <person name="Chevrette M.G."/>
            <person name="De Carvalho L.P.S."/>
            <person name="Shen B."/>
        </authorList>
    </citation>
    <scope>NUCLEOTIDE SEQUENCE [LARGE SCALE GENOMIC DNA]</scope>
    <source>
        <strain evidence="2 3">NPDC000234</strain>
    </source>
</reference>